<evidence type="ECO:0000256" key="5">
    <source>
        <dbReference type="ARBA" id="ARBA00022989"/>
    </source>
</evidence>
<dbReference type="InterPro" id="IPR050445">
    <property type="entry name" value="Bact_polysacc_biosynth/exp"/>
</dbReference>
<dbReference type="GO" id="GO:0005886">
    <property type="term" value="C:plasma membrane"/>
    <property type="evidence" value="ECO:0007669"/>
    <property type="project" value="UniProtKB-SubCell"/>
</dbReference>
<protein>
    <submittedName>
        <fullName evidence="9">Chain length determinant protein</fullName>
    </submittedName>
</protein>
<evidence type="ECO:0000256" key="3">
    <source>
        <dbReference type="ARBA" id="ARBA00022475"/>
    </source>
</evidence>
<dbReference type="RefSeq" id="WP_005210416.1">
    <property type="nucleotide sequence ID" value="NZ_KB291607.1"/>
</dbReference>
<evidence type="ECO:0000256" key="1">
    <source>
        <dbReference type="ARBA" id="ARBA00004651"/>
    </source>
</evidence>
<reference evidence="9 10" key="1">
    <citation type="submission" date="2012-05" db="EMBL/GenBank/DDBJ databases">
        <authorList>
            <person name="Weinstock G."/>
            <person name="Sodergren E."/>
            <person name="Lobos E.A."/>
            <person name="Fulton L."/>
            <person name="Fulton R."/>
            <person name="Courtney L."/>
            <person name="Fronick C."/>
            <person name="O'Laughlin M."/>
            <person name="Godfrey J."/>
            <person name="Wilson R.M."/>
            <person name="Miner T."/>
            <person name="Farmer C."/>
            <person name="Delehaunty K."/>
            <person name="Cordes M."/>
            <person name="Minx P."/>
            <person name="Tomlinson C."/>
            <person name="Chen J."/>
            <person name="Wollam A."/>
            <person name="Pepin K.H."/>
            <person name="Bhonagiri V."/>
            <person name="Zhang X."/>
            <person name="Suruliraj S."/>
            <person name="Warren W."/>
            <person name="Mitreva M."/>
            <person name="Mardis E.R."/>
            <person name="Wilson R.K."/>
        </authorList>
    </citation>
    <scope>NUCLEOTIDE SEQUENCE [LARGE SCALE GENOMIC DNA]</scope>
    <source>
        <strain evidence="9 10">DSM 1785</strain>
    </source>
</reference>
<feature type="transmembrane region" description="Helical" evidence="7">
    <location>
        <begin position="21"/>
        <end position="39"/>
    </location>
</feature>
<dbReference type="Pfam" id="PF02706">
    <property type="entry name" value="Wzz"/>
    <property type="match status" value="1"/>
</dbReference>
<dbReference type="InterPro" id="IPR003856">
    <property type="entry name" value="LPS_length_determ_N"/>
</dbReference>
<dbReference type="AlphaFoldDB" id="L1QM29"/>
<comment type="caution">
    <text evidence="9">The sequence shown here is derived from an EMBL/GenBank/DDBJ whole genome shotgun (WGS) entry which is preliminary data.</text>
</comment>
<accession>L1QM29</accession>
<dbReference type="EMBL" id="AMEZ01000013">
    <property type="protein sequence ID" value="EKY29028.1"/>
    <property type="molecule type" value="Genomic_DNA"/>
</dbReference>
<evidence type="ECO:0000313" key="10">
    <source>
        <dbReference type="Proteomes" id="UP000010420"/>
    </source>
</evidence>
<evidence type="ECO:0000256" key="7">
    <source>
        <dbReference type="SAM" id="Phobius"/>
    </source>
</evidence>
<dbReference type="OrthoDB" id="2360475at2"/>
<evidence type="ECO:0000256" key="4">
    <source>
        <dbReference type="ARBA" id="ARBA00022692"/>
    </source>
</evidence>
<name>L1QM29_9CLOT</name>
<dbReference type="eggNOG" id="COG3944">
    <property type="taxonomic scope" value="Bacteria"/>
</dbReference>
<comment type="subcellular location">
    <subcellularLocation>
        <location evidence="1">Cell membrane</location>
        <topology evidence="1">Multi-pass membrane protein</topology>
    </subcellularLocation>
</comment>
<evidence type="ECO:0000259" key="8">
    <source>
        <dbReference type="Pfam" id="PF02706"/>
    </source>
</evidence>
<keyword evidence="4 7" id="KW-0812">Transmembrane</keyword>
<proteinExistence type="inferred from homology"/>
<keyword evidence="3" id="KW-1003">Cell membrane</keyword>
<dbReference type="PANTHER" id="PTHR32309">
    <property type="entry name" value="TYROSINE-PROTEIN KINASE"/>
    <property type="match status" value="1"/>
</dbReference>
<comment type="similarity">
    <text evidence="2">Belongs to the CpsC/CapA family.</text>
</comment>
<keyword evidence="10" id="KW-1185">Reference proteome</keyword>
<gene>
    <name evidence="9" type="ORF">HMPREF0216_00387</name>
</gene>
<evidence type="ECO:0000256" key="6">
    <source>
        <dbReference type="ARBA" id="ARBA00023136"/>
    </source>
</evidence>
<dbReference type="STRING" id="545697.HMPREF0216_00387"/>
<evidence type="ECO:0000256" key="2">
    <source>
        <dbReference type="ARBA" id="ARBA00006683"/>
    </source>
</evidence>
<dbReference type="PATRIC" id="fig|545697.3.peg.380"/>
<dbReference type="HOGENOM" id="CLU_082668_2_1_9"/>
<dbReference type="Proteomes" id="UP000010420">
    <property type="component" value="Unassembled WGS sequence"/>
</dbReference>
<keyword evidence="5 7" id="KW-1133">Transmembrane helix</keyword>
<evidence type="ECO:0000313" key="9">
    <source>
        <dbReference type="EMBL" id="EKY29028.1"/>
    </source>
</evidence>
<dbReference type="GO" id="GO:0004713">
    <property type="term" value="F:protein tyrosine kinase activity"/>
    <property type="evidence" value="ECO:0007669"/>
    <property type="project" value="TreeGrafter"/>
</dbReference>
<sequence>MDEKTLNIDELLYVLKKRFKLIVICALAFTLLAGIFATFKMKSSYTATVKIFAGKNENIQGDYSSSELSSYASLINSYIEIIKTDDFMKKVIDKGNLNMTPGQLMGGLSFTASQNAPILTIGYTSDNPTTAEKVVSTLSSEFEVGVKEIVLNTYTKVIESVKVVEKVPAKAKVVLVGLIAGLLMGIGLVFVLDYLDDTLARREDLEKLLPIPVLGELPLEDDEISRSKKNKRNNKKAS</sequence>
<dbReference type="PANTHER" id="PTHR32309:SF13">
    <property type="entry name" value="FERRIC ENTEROBACTIN TRANSPORT PROTEIN FEPE"/>
    <property type="match status" value="1"/>
</dbReference>
<keyword evidence="6 7" id="KW-0472">Membrane</keyword>
<organism evidence="9 10">
    <name type="scientific">Clostridium celatum DSM 1785</name>
    <dbReference type="NCBI Taxonomy" id="545697"/>
    <lineage>
        <taxon>Bacteria</taxon>
        <taxon>Bacillati</taxon>
        <taxon>Bacillota</taxon>
        <taxon>Clostridia</taxon>
        <taxon>Eubacteriales</taxon>
        <taxon>Clostridiaceae</taxon>
        <taxon>Clostridium</taxon>
    </lineage>
</organism>
<feature type="transmembrane region" description="Helical" evidence="7">
    <location>
        <begin position="173"/>
        <end position="195"/>
    </location>
</feature>
<feature type="domain" description="Polysaccharide chain length determinant N-terminal" evidence="8">
    <location>
        <begin position="5"/>
        <end position="94"/>
    </location>
</feature>